<evidence type="ECO:0000313" key="3">
    <source>
        <dbReference type="RefSeq" id="XP_010455517.1"/>
    </source>
</evidence>
<dbReference type="GeneID" id="104737080"/>
<dbReference type="Proteomes" id="UP000694864">
    <property type="component" value="Chromosome 1"/>
</dbReference>
<dbReference type="PANTHER" id="PTHR36032">
    <property type="entry name" value="PHOSPHOPANTOTHENATE--CYSTEINE LIGASE 2"/>
    <property type="match status" value="1"/>
</dbReference>
<feature type="region of interest" description="Disordered" evidence="1">
    <location>
        <begin position="1"/>
        <end position="49"/>
    </location>
</feature>
<keyword evidence="2" id="KW-1185">Reference proteome</keyword>
<evidence type="ECO:0000256" key="1">
    <source>
        <dbReference type="SAM" id="MobiDB-lite"/>
    </source>
</evidence>
<feature type="compositionally biased region" description="Basic and acidic residues" evidence="1">
    <location>
        <begin position="23"/>
        <end position="39"/>
    </location>
</feature>
<proteinExistence type="predicted"/>
<dbReference type="PANTHER" id="PTHR36032:SF1">
    <property type="entry name" value="PHOSPHOPANTOTHENATE--CYSTEINE LIGASE 2"/>
    <property type="match status" value="1"/>
</dbReference>
<evidence type="ECO:0000313" key="2">
    <source>
        <dbReference type="Proteomes" id="UP000694864"/>
    </source>
</evidence>
<name>A0ABM0VFT5_CAMSA</name>
<gene>
    <name evidence="3" type="primary">LOC104737080</name>
</gene>
<protein>
    <submittedName>
        <fullName evidence="3">Uncharacterized protein LOC104737080</fullName>
    </submittedName>
</protein>
<reference evidence="3" key="2">
    <citation type="submission" date="2025-08" db="UniProtKB">
        <authorList>
            <consortium name="RefSeq"/>
        </authorList>
    </citation>
    <scope>IDENTIFICATION</scope>
    <source>
        <tissue evidence="3">Leaf</tissue>
    </source>
</reference>
<reference evidence="2" key="1">
    <citation type="journal article" date="2014" name="Nat. Commun.">
        <title>The emerging biofuel crop Camelina sativa retains a highly undifferentiated hexaploid genome structure.</title>
        <authorList>
            <person name="Kagale S."/>
            <person name="Koh C."/>
            <person name="Nixon J."/>
            <person name="Bollina V."/>
            <person name="Clarke W.E."/>
            <person name="Tuteja R."/>
            <person name="Spillane C."/>
            <person name="Robinson S.J."/>
            <person name="Links M.G."/>
            <person name="Clarke C."/>
            <person name="Higgins E.E."/>
            <person name="Huebert T."/>
            <person name="Sharpe A.G."/>
            <person name="Parkin I.A."/>
        </authorList>
    </citation>
    <scope>NUCLEOTIDE SEQUENCE [LARGE SCALE GENOMIC DNA]</scope>
    <source>
        <strain evidence="2">cv. DH55</strain>
    </source>
</reference>
<organism evidence="2 3">
    <name type="scientific">Camelina sativa</name>
    <name type="common">False flax</name>
    <name type="synonym">Myagrum sativum</name>
    <dbReference type="NCBI Taxonomy" id="90675"/>
    <lineage>
        <taxon>Eukaryota</taxon>
        <taxon>Viridiplantae</taxon>
        <taxon>Streptophyta</taxon>
        <taxon>Embryophyta</taxon>
        <taxon>Tracheophyta</taxon>
        <taxon>Spermatophyta</taxon>
        <taxon>Magnoliopsida</taxon>
        <taxon>eudicotyledons</taxon>
        <taxon>Gunneridae</taxon>
        <taxon>Pentapetalae</taxon>
        <taxon>rosids</taxon>
        <taxon>malvids</taxon>
        <taxon>Brassicales</taxon>
        <taxon>Brassicaceae</taxon>
        <taxon>Camelineae</taxon>
        <taxon>Camelina</taxon>
    </lineage>
</organism>
<feature type="compositionally biased region" description="Polar residues" evidence="1">
    <location>
        <begin position="9"/>
        <end position="19"/>
    </location>
</feature>
<sequence>MADSRSSTKRYTPPNQRKPSGNRRKEDRTSGQQNKDGERNQPLATVPQMEVKPQGIKIIPLKDCSTSEASQLLSQRWAAAMHEYNDPTVDLSERPIMYYEGSVWGKLPHQILAAANNTLPPQKMSPTDYMTEVRRGLLMLKSSSSNN</sequence>
<accession>A0ABM0VFT5</accession>
<dbReference type="RefSeq" id="XP_010455517.1">
    <property type="nucleotide sequence ID" value="XM_010457215.2"/>
</dbReference>